<dbReference type="Proteomes" id="UP000326924">
    <property type="component" value="Unassembled WGS sequence"/>
</dbReference>
<proteinExistence type="predicted"/>
<evidence type="ECO:0000313" key="1">
    <source>
        <dbReference type="EMBL" id="KAA8892586.1"/>
    </source>
</evidence>
<reference evidence="1 2" key="1">
    <citation type="submission" date="2019-09" db="EMBL/GenBank/DDBJ databases">
        <title>Draft genome of the ectomycorrhizal ascomycete Sphaerosporella brunnea.</title>
        <authorList>
            <consortium name="DOE Joint Genome Institute"/>
            <person name="Benucci G.M."/>
            <person name="Marozzi G."/>
            <person name="Antonielli L."/>
            <person name="Sanchez S."/>
            <person name="Marco P."/>
            <person name="Wang X."/>
            <person name="Falini L.B."/>
            <person name="Barry K."/>
            <person name="Haridas S."/>
            <person name="Lipzen A."/>
            <person name="Labutti K."/>
            <person name="Grigoriev I.V."/>
            <person name="Murat C."/>
            <person name="Martin F."/>
            <person name="Albertini E."/>
            <person name="Donnini D."/>
            <person name="Bonito G."/>
        </authorList>
    </citation>
    <scope>NUCLEOTIDE SEQUENCE [LARGE SCALE GENOMIC DNA]</scope>
    <source>
        <strain evidence="1 2">Sb_GMNB300</strain>
    </source>
</reference>
<protein>
    <submittedName>
        <fullName evidence="1">Uncharacterized protein</fullName>
    </submittedName>
</protein>
<keyword evidence="2" id="KW-1185">Reference proteome</keyword>
<organism evidence="1 2">
    <name type="scientific">Sphaerosporella brunnea</name>
    <dbReference type="NCBI Taxonomy" id="1250544"/>
    <lineage>
        <taxon>Eukaryota</taxon>
        <taxon>Fungi</taxon>
        <taxon>Dikarya</taxon>
        <taxon>Ascomycota</taxon>
        <taxon>Pezizomycotina</taxon>
        <taxon>Pezizomycetes</taxon>
        <taxon>Pezizales</taxon>
        <taxon>Pyronemataceae</taxon>
        <taxon>Sphaerosporella</taxon>
    </lineage>
</organism>
<gene>
    <name evidence="1" type="ORF">FN846DRAFT_915185</name>
</gene>
<comment type="caution">
    <text evidence="1">The sequence shown here is derived from an EMBL/GenBank/DDBJ whole genome shotgun (WGS) entry which is preliminary data.</text>
</comment>
<evidence type="ECO:0000313" key="2">
    <source>
        <dbReference type="Proteomes" id="UP000326924"/>
    </source>
</evidence>
<dbReference type="EMBL" id="VXIS01000705">
    <property type="protein sequence ID" value="KAA8892586.1"/>
    <property type="molecule type" value="Genomic_DNA"/>
</dbReference>
<dbReference type="InParanoid" id="A0A5J5EC32"/>
<accession>A0A5J5EC32</accession>
<name>A0A5J5EC32_9PEZI</name>
<dbReference type="AlphaFoldDB" id="A0A5J5EC32"/>
<sequence>MWTPPPLPSPARRERPSSASTLGDAFGAIYARYKCIPADPSLPSLILARYNEHYKATFGRMRLPHYVKIENFHRMVVDAMVLFFNFERRFPHLSKGDRLGLCEALLFEARMQSDEGCAEEELCVEGEINRWWNLFPGLPPSGTPPPGTSVPPLGAIQRLVRIYSWASRLPLPGAQERSLRLDFFLSGIRRYTHGAAGCAGVVESPRCHCPIAFGLPLRRGTIPR</sequence>